<evidence type="ECO:0000256" key="10">
    <source>
        <dbReference type="ARBA" id="ARBA00020422"/>
    </source>
</evidence>
<dbReference type="PROSITE" id="PS51350">
    <property type="entry name" value="PTS_HPR_DOM"/>
    <property type="match status" value="1"/>
</dbReference>
<dbReference type="InterPro" id="IPR001020">
    <property type="entry name" value="PTS_HPr_His_P_site"/>
</dbReference>
<keyword evidence="13" id="KW-0762">Sugar transport</keyword>
<dbReference type="PRINTS" id="PR01736">
    <property type="entry name" value="PHPHTRNFRASE"/>
</dbReference>
<comment type="cofactor">
    <cofactor evidence="3">
        <name>Mg(2+)</name>
        <dbReference type="ChEBI" id="CHEBI:18420"/>
    </cofactor>
</comment>
<evidence type="ECO:0000256" key="5">
    <source>
        <dbReference type="ARBA" id="ARBA00003681"/>
    </source>
</evidence>
<dbReference type="EC" id="2.7.3.9" evidence="9"/>
<dbReference type="PRINTS" id="PR00107">
    <property type="entry name" value="PHOSPHOCPHPR"/>
</dbReference>
<evidence type="ECO:0000256" key="12">
    <source>
        <dbReference type="ARBA" id="ARBA00022490"/>
    </source>
</evidence>
<dbReference type="InterPro" id="IPR000032">
    <property type="entry name" value="HPr-like"/>
</dbReference>
<protein>
    <recommendedName>
        <fullName evidence="10">Phosphocarrier protein HPr</fullName>
        <ecNumber evidence="8">2.7.1.121</ecNumber>
        <ecNumber evidence="9">2.7.3.9</ecNumber>
    </recommendedName>
</protein>
<dbReference type="InterPro" id="IPR036637">
    <property type="entry name" value="Phosphohistidine_dom_sf"/>
</dbReference>
<keyword evidence="15" id="KW-0598">Phosphotransferase system</keyword>
<dbReference type="AlphaFoldDB" id="A0A3A4KGM4"/>
<comment type="subunit">
    <text evidence="19">Homodimer. The dihydroxyacetone kinase complex is composed of a homodimer of DhaM, a homodimer of DhaK and the subunit DhaL.</text>
</comment>
<dbReference type="Pfam" id="PF02896">
    <property type="entry name" value="PEP-utilizers_C"/>
    <property type="match status" value="1"/>
</dbReference>
<accession>A0A3A4KGM4</accession>
<dbReference type="InterPro" id="IPR050499">
    <property type="entry name" value="PEP-utilizing_PTS_enzyme"/>
</dbReference>
<name>A0A3A4KGM4_9NOCA</name>
<gene>
    <name evidence="23" type="primary">ptsP</name>
    <name evidence="23" type="ORF">D5S18_01925</name>
</gene>
<dbReference type="InterPro" id="IPR035895">
    <property type="entry name" value="HPr-like_sf"/>
</dbReference>
<dbReference type="Pfam" id="PF05524">
    <property type="entry name" value="PEP-utilisers_N"/>
    <property type="match status" value="1"/>
</dbReference>
<dbReference type="SUPFAM" id="SSF51621">
    <property type="entry name" value="Phosphoenolpyruvate/pyruvate domain"/>
    <property type="match status" value="1"/>
</dbReference>
<keyword evidence="12" id="KW-0963">Cytoplasm</keyword>
<dbReference type="SUPFAM" id="SSF53062">
    <property type="entry name" value="PTS system fructose IIA component-like"/>
    <property type="match status" value="1"/>
</dbReference>
<dbReference type="PROSITE" id="PS00742">
    <property type="entry name" value="PEP_ENZYMES_2"/>
    <property type="match status" value="1"/>
</dbReference>
<evidence type="ECO:0000259" key="21">
    <source>
        <dbReference type="PROSITE" id="PS51096"/>
    </source>
</evidence>
<evidence type="ECO:0000256" key="2">
    <source>
        <dbReference type="ARBA" id="ARBA00001113"/>
    </source>
</evidence>
<keyword evidence="17" id="KW-0418">Kinase</keyword>
<dbReference type="RefSeq" id="WP_120037268.1">
    <property type="nucleotide sequence ID" value="NZ_QZFU01000006.1"/>
</dbReference>
<dbReference type="EMBL" id="QZFU01000006">
    <property type="protein sequence ID" value="RJO80029.1"/>
    <property type="molecule type" value="Genomic_DNA"/>
</dbReference>
<dbReference type="InterPro" id="IPR000121">
    <property type="entry name" value="PEP_util_C"/>
</dbReference>
<dbReference type="InterPro" id="IPR004701">
    <property type="entry name" value="PTS_EIIA_man-typ"/>
</dbReference>
<feature type="domain" description="HPr" evidence="22">
    <location>
        <begin position="154"/>
        <end position="244"/>
    </location>
</feature>
<dbReference type="PROSITE" id="PS51096">
    <property type="entry name" value="PTS_EIIA_TYPE_4"/>
    <property type="match status" value="1"/>
</dbReference>
<dbReference type="InterPro" id="IPR008731">
    <property type="entry name" value="PTS_EIN"/>
</dbReference>
<evidence type="ECO:0000256" key="3">
    <source>
        <dbReference type="ARBA" id="ARBA00001946"/>
    </source>
</evidence>
<dbReference type="PANTHER" id="PTHR46244">
    <property type="entry name" value="PHOSPHOENOLPYRUVATE-PROTEIN PHOSPHOTRANSFERASE"/>
    <property type="match status" value="1"/>
</dbReference>
<dbReference type="Gene3D" id="1.10.274.10">
    <property type="entry name" value="PtsI, HPr-binding domain"/>
    <property type="match status" value="1"/>
</dbReference>
<evidence type="ECO:0000256" key="18">
    <source>
        <dbReference type="ARBA" id="ARBA00022842"/>
    </source>
</evidence>
<dbReference type="SUPFAM" id="SSF47831">
    <property type="entry name" value="Enzyme I of the PEP:sugar phosphotransferase system HPr-binding (sub)domain"/>
    <property type="match status" value="1"/>
</dbReference>
<proteinExistence type="inferred from homology"/>
<dbReference type="InterPro" id="IPR036618">
    <property type="entry name" value="PtsI_HPr-bd_sf"/>
</dbReference>
<evidence type="ECO:0000256" key="20">
    <source>
        <dbReference type="SAM" id="MobiDB-lite"/>
    </source>
</evidence>
<keyword evidence="16" id="KW-0479">Metal-binding</keyword>
<evidence type="ECO:0000256" key="1">
    <source>
        <dbReference type="ARBA" id="ARBA00000683"/>
    </source>
</evidence>
<dbReference type="GO" id="GO:0005737">
    <property type="term" value="C:cytoplasm"/>
    <property type="evidence" value="ECO:0007669"/>
    <property type="project" value="UniProtKB-SubCell"/>
</dbReference>
<dbReference type="Gene3D" id="3.30.1340.10">
    <property type="entry name" value="HPr-like"/>
    <property type="match status" value="1"/>
</dbReference>
<keyword evidence="11" id="KW-0813">Transport</keyword>
<evidence type="ECO:0000256" key="6">
    <source>
        <dbReference type="ARBA" id="ARBA00004496"/>
    </source>
</evidence>
<dbReference type="GO" id="GO:0047324">
    <property type="term" value="F:phosphoenolpyruvate-glycerone phosphotransferase activity"/>
    <property type="evidence" value="ECO:0007669"/>
    <property type="project" value="UniProtKB-EC"/>
</dbReference>
<dbReference type="NCBIfam" id="TIGR02364">
    <property type="entry name" value="dha_pts"/>
    <property type="match status" value="1"/>
</dbReference>
<evidence type="ECO:0000256" key="14">
    <source>
        <dbReference type="ARBA" id="ARBA00022679"/>
    </source>
</evidence>
<dbReference type="Proteomes" id="UP000266677">
    <property type="component" value="Unassembled WGS sequence"/>
</dbReference>
<comment type="similarity">
    <text evidence="7">Belongs to the PEP-utilizing enzyme family.</text>
</comment>
<keyword evidence="23" id="KW-0670">Pyruvate</keyword>
<reference evidence="23 24" key="1">
    <citation type="submission" date="2018-09" db="EMBL/GenBank/DDBJ databases">
        <title>YIM PH21274 draft genome.</title>
        <authorList>
            <person name="Miao C."/>
        </authorList>
    </citation>
    <scope>NUCLEOTIDE SEQUENCE [LARGE SCALE GENOMIC DNA]</scope>
    <source>
        <strain evidence="23 24">YIM PH 21724</strain>
    </source>
</reference>
<keyword evidence="24" id="KW-1185">Reference proteome</keyword>
<dbReference type="GO" id="GO:0046872">
    <property type="term" value="F:metal ion binding"/>
    <property type="evidence" value="ECO:0007669"/>
    <property type="project" value="UniProtKB-KW"/>
</dbReference>
<comment type="caution">
    <text evidence="23">The sequence shown here is derived from an EMBL/GenBank/DDBJ whole genome shotgun (WGS) entry which is preliminary data.</text>
</comment>
<dbReference type="Gene3D" id="3.40.50.510">
    <property type="entry name" value="Phosphotransferase system, mannose-type IIA component"/>
    <property type="match status" value="1"/>
</dbReference>
<evidence type="ECO:0000256" key="19">
    <source>
        <dbReference type="ARBA" id="ARBA00046577"/>
    </source>
</evidence>
<dbReference type="Pfam" id="PF00391">
    <property type="entry name" value="PEP-utilizers"/>
    <property type="match status" value="1"/>
</dbReference>
<sequence length="839" mass="86620">MSTIGIVVVSHSRALARAAVALAEEMRQDRAVRVEIAAGLDETTLGTDAVAVAEAIAAADSGAGVLVLMDLGSAVLSAELALDLLEQPHLVRLCAAPIVEGLVAAVVCAGGGADLAEVAAEAEQALLGKQTQLGSETAAPAPAADIAQATEQPTARTTFLVRNEHGLHARPAARLVGELRDLDAEVRLRDLTTGTGPVSGRSLSRIAALGALAGHEIEVSATGPAAQLAVDRIRDLADRWFDEGPAEHPATGETAGDAPTSTLPPRHAAGPFAASAGIGIGPVWQSAAVEFHLPDAPAGPPAVELHALETAITEVRQQIRADIARTGGGRRTAESEIFEAHLLFLDDAELLGEVTRRIAEGAPAAAAVATVFDSAAIELTRLPDEYQRARAADVRAVRDQVLAVLLGHGVEIVTRPGVLVAADLTPAQLAALNPDVVTGIVLAQGSPTAHSAILARAKGIPAVVGAGPEVLLIPEGTTVALDGSSGRLVIDPEPEIVTEFTEQAEREREKRRAAAELAQLPAITTDGVEVHVGANVASIDDAAAAVRAGADLFGLVRTEFLFLGRADAPSVTEQEQVYRELAKTLDGRRIILRTLDVGGDKPLPYVTQAPEANPFLGERGIRLALAHPDLLRDQLRAIAAVAAEYPVSVMFPMVTTVEEVRAARALLKEVAPQPLALEVGIMVEVPAAAAKAAVLAQHVDFFSIGTNDLTQYAMAVDRGNDTVATLADPLDPGVLRLIDLVCRGAGRARVAVCGEIAADPVAVPILLGLGVTELSVAAPVVPLIKARVRELDHAACAAAAVRALSCESAAEVRALVDARTSASAAAVRRSTDGCADSPR</sequence>
<dbReference type="Pfam" id="PF03610">
    <property type="entry name" value="EIIA-man"/>
    <property type="match status" value="1"/>
</dbReference>
<keyword evidence="14 23" id="KW-0808">Transferase</keyword>
<evidence type="ECO:0000256" key="7">
    <source>
        <dbReference type="ARBA" id="ARBA00007837"/>
    </source>
</evidence>
<dbReference type="InterPro" id="IPR012844">
    <property type="entry name" value="DhaM_N"/>
</dbReference>
<evidence type="ECO:0000256" key="17">
    <source>
        <dbReference type="ARBA" id="ARBA00022777"/>
    </source>
</evidence>
<evidence type="ECO:0000259" key="22">
    <source>
        <dbReference type="PROSITE" id="PS51350"/>
    </source>
</evidence>
<dbReference type="OrthoDB" id="9765468at2"/>
<organism evidence="23 24">
    <name type="scientific">Nocardia panacis</name>
    <dbReference type="NCBI Taxonomy" id="2340916"/>
    <lineage>
        <taxon>Bacteria</taxon>
        <taxon>Bacillati</taxon>
        <taxon>Actinomycetota</taxon>
        <taxon>Actinomycetes</taxon>
        <taxon>Mycobacteriales</taxon>
        <taxon>Nocardiaceae</taxon>
        <taxon>Nocardia</taxon>
    </lineage>
</organism>
<dbReference type="PANTHER" id="PTHR46244:SF6">
    <property type="entry name" value="PHOSPHOENOLPYRUVATE-PROTEIN PHOSPHOTRANSFERASE"/>
    <property type="match status" value="1"/>
</dbReference>
<comment type="catalytic activity">
    <reaction evidence="1">
        <text>L-histidyl-[protein] + phosphoenolpyruvate = N(pros)-phospho-L-histidyl-[protein] + pyruvate</text>
        <dbReference type="Rhea" id="RHEA:23880"/>
        <dbReference type="Rhea" id="RHEA-COMP:9745"/>
        <dbReference type="Rhea" id="RHEA-COMP:9746"/>
        <dbReference type="ChEBI" id="CHEBI:15361"/>
        <dbReference type="ChEBI" id="CHEBI:29979"/>
        <dbReference type="ChEBI" id="CHEBI:58702"/>
        <dbReference type="ChEBI" id="CHEBI:64837"/>
        <dbReference type="EC" id="2.7.3.9"/>
    </reaction>
</comment>
<evidence type="ECO:0000256" key="13">
    <source>
        <dbReference type="ARBA" id="ARBA00022597"/>
    </source>
</evidence>
<dbReference type="InterPro" id="IPR040442">
    <property type="entry name" value="Pyrv_kinase-like_dom_sf"/>
</dbReference>
<dbReference type="NCBIfam" id="TIGR01417">
    <property type="entry name" value="PTS_I_fam"/>
    <property type="match status" value="1"/>
</dbReference>
<dbReference type="InterPro" id="IPR008279">
    <property type="entry name" value="PEP-util_enz_mobile_dom"/>
</dbReference>
<dbReference type="Gene3D" id="3.50.30.10">
    <property type="entry name" value="Phosphohistidine domain"/>
    <property type="match status" value="1"/>
</dbReference>
<keyword evidence="18" id="KW-0460">Magnesium</keyword>
<evidence type="ECO:0000313" key="24">
    <source>
        <dbReference type="Proteomes" id="UP000266677"/>
    </source>
</evidence>
<dbReference type="PROSITE" id="PS00369">
    <property type="entry name" value="PTS_HPR_HIS"/>
    <property type="match status" value="1"/>
</dbReference>
<dbReference type="GO" id="GO:0009401">
    <property type="term" value="P:phosphoenolpyruvate-dependent sugar phosphotransferase system"/>
    <property type="evidence" value="ECO:0007669"/>
    <property type="project" value="UniProtKB-KW"/>
</dbReference>
<evidence type="ECO:0000256" key="4">
    <source>
        <dbReference type="ARBA" id="ARBA00002788"/>
    </source>
</evidence>
<comment type="function">
    <text evidence="4">Component of the dihydroxyacetone kinase complex, which is responsible for the phosphoenolpyruvate (PEP)-dependent phosphorylation of dihydroxyacetone. DhaM serves as the phosphoryl donor. Is phosphorylated by phosphoenolpyruvate in an EI- and HPr-dependent reaction, and a phosphorelay system on histidine residues finally leads to phosphoryl transfer to DhaL and dihydroxyacetone.</text>
</comment>
<dbReference type="Pfam" id="PF00381">
    <property type="entry name" value="PTS-HPr"/>
    <property type="match status" value="1"/>
</dbReference>
<evidence type="ECO:0000313" key="23">
    <source>
        <dbReference type="EMBL" id="RJO80029.1"/>
    </source>
</evidence>
<dbReference type="Gene3D" id="3.20.20.60">
    <property type="entry name" value="Phosphoenolpyruvate-binding domains"/>
    <property type="match status" value="1"/>
</dbReference>
<comment type="catalytic activity">
    <reaction evidence="2">
        <text>dihydroxyacetone + phosphoenolpyruvate = dihydroxyacetone phosphate + pyruvate</text>
        <dbReference type="Rhea" id="RHEA:18381"/>
        <dbReference type="ChEBI" id="CHEBI:15361"/>
        <dbReference type="ChEBI" id="CHEBI:16016"/>
        <dbReference type="ChEBI" id="CHEBI:57642"/>
        <dbReference type="ChEBI" id="CHEBI:58702"/>
        <dbReference type="EC" id="2.7.1.121"/>
    </reaction>
</comment>
<feature type="domain" description="PTS EIIA type-4" evidence="21">
    <location>
        <begin position="3"/>
        <end position="138"/>
    </location>
</feature>
<dbReference type="InterPro" id="IPR015813">
    <property type="entry name" value="Pyrv/PenolPyrv_kinase-like_dom"/>
</dbReference>
<dbReference type="InterPro" id="IPR006318">
    <property type="entry name" value="PTS_EI-like"/>
</dbReference>
<comment type="subcellular location">
    <subcellularLocation>
        <location evidence="6">Cytoplasm</location>
    </subcellularLocation>
</comment>
<evidence type="ECO:0000256" key="8">
    <source>
        <dbReference type="ARBA" id="ARBA00012095"/>
    </source>
</evidence>
<dbReference type="CDD" id="cd00367">
    <property type="entry name" value="PTS-HPr_like"/>
    <property type="match status" value="1"/>
</dbReference>
<dbReference type="SUPFAM" id="SSF52009">
    <property type="entry name" value="Phosphohistidine domain"/>
    <property type="match status" value="1"/>
</dbReference>
<dbReference type="SUPFAM" id="SSF55594">
    <property type="entry name" value="HPr-like"/>
    <property type="match status" value="1"/>
</dbReference>
<dbReference type="GO" id="GO:0008965">
    <property type="term" value="F:phosphoenolpyruvate-protein phosphotransferase activity"/>
    <property type="evidence" value="ECO:0007669"/>
    <property type="project" value="UniProtKB-EC"/>
</dbReference>
<dbReference type="InterPro" id="IPR023151">
    <property type="entry name" value="PEP_util_CS"/>
</dbReference>
<feature type="region of interest" description="Disordered" evidence="20">
    <location>
        <begin position="242"/>
        <end position="262"/>
    </location>
</feature>
<evidence type="ECO:0000256" key="9">
    <source>
        <dbReference type="ARBA" id="ARBA00012232"/>
    </source>
</evidence>
<dbReference type="GO" id="GO:0016020">
    <property type="term" value="C:membrane"/>
    <property type="evidence" value="ECO:0007669"/>
    <property type="project" value="InterPro"/>
</dbReference>
<comment type="function">
    <text evidence="5">General (non sugar-specific) component of the phosphoenolpyruvate-dependent sugar phosphotransferase system (sugar PTS). This major carbohydrate active-transport system catalyzes the phosphorylation of incoming sugar substrates concomitantly with their translocation across the cell membrane. The phosphoryl group from phosphoenolpyruvate (PEP) is transferred to the phosphoryl carrier protein HPr by enzyme I. Phospho-HPr then transfers it to the PTS EIIA domain.</text>
</comment>
<dbReference type="EC" id="2.7.1.121" evidence="8"/>
<dbReference type="InterPro" id="IPR036662">
    <property type="entry name" value="PTS_EIIA_man-typ_sf"/>
</dbReference>
<evidence type="ECO:0000256" key="16">
    <source>
        <dbReference type="ARBA" id="ARBA00022723"/>
    </source>
</evidence>
<evidence type="ECO:0000256" key="11">
    <source>
        <dbReference type="ARBA" id="ARBA00022448"/>
    </source>
</evidence>
<evidence type="ECO:0000256" key="15">
    <source>
        <dbReference type="ARBA" id="ARBA00022683"/>
    </source>
</evidence>